<evidence type="ECO:0000259" key="15">
    <source>
        <dbReference type="Pfam" id="PF01238"/>
    </source>
</evidence>
<evidence type="ECO:0000256" key="4">
    <source>
        <dbReference type="ARBA" id="ARBA00010772"/>
    </source>
</evidence>
<evidence type="ECO:0000256" key="1">
    <source>
        <dbReference type="ARBA" id="ARBA00000757"/>
    </source>
</evidence>
<feature type="binding site" evidence="13">
    <location>
        <position position="105"/>
    </location>
    <ligand>
        <name>Zn(2+)</name>
        <dbReference type="ChEBI" id="CHEBI:29105"/>
    </ligand>
</feature>
<evidence type="ECO:0000256" key="2">
    <source>
        <dbReference type="ARBA" id="ARBA00002564"/>
    </source>
</evidence>
<reference evidence="18 19" key="1">
    <citation type="submission" date="2014-04" db="EMBL/GenBank/DDBJ databases">
        <authorList>
            <consortium name="DOE Joint Genome Institute"/>
            <person name="Kuo A."/>
            <person name="Girlanda M."/>
            <person name="Perotto S."/>
            <person name="Kohler A."/>
            <person name="Nagy L.G."/>
            <person name="Floudas D."/>
            <person name="Copeland A."/>
            <person name="Barry K.W."/>
            <person name="Cichocki N."/>
            <person name="Veneault-Fourrey C."/>
            <person name="LaButti K."/>
            <person name="Lindquist E.A."/>
            <person name="Lipzen A."/>
            <person name="Lundell T."/>
            <person name="Morin E."/>
            <person name="Murat C."/>
            <person name="Sun H."/>
            <person name="Tunlid A."/>
            <person name="Henrissat B."/>
            <person name="Grigoriev I.V."/>
            <person name="Hibbett D.S."/>
            <person name="Martin F."/>
            <person name="Nordberg H.P."/>
            <person name="Cantor M.N."/>
            <person name="Hua S.X."/>
        </authorList>
    </citation>
    <scope>NUCLEOTIDE SEQUENCE [LARGE SCALE GENOMIC DNA]</scope>
    <source>
        <strain evidence="18 19">MUT 4182</strain>
    </source>
</reference>
<evidence type="ECO:0000256" key="12">
    <source>
        <dbReference type="PIRSR" id="PIRSR001480-1"/>
    </source>
</evidence>
<dbReference type="InterPro" id="IPR014710">
    <property type="entry name" value="RmlC-like_jellyroll"/>
</dbReference>
<dbReference type="GO" id="GO:0008270">
    <property type="term" value="F:zinc ion binding"/>
    <property type="evidence" value="ECO:0007669"/>
    <property type="project" value="InterPro"/>
</dbReference>
<dbReference type="PANTHER" id="PTHR10309">
    <property type="entry name" value="MANNOSE-6-PHOSPHATE ISOMERASE"/>
    <property type="match status" value="1"/>
</dbReference>
<dbReference type="PANTHER" id="PTHR10309:SF0">
    <property type="entry name" value="MANNOSE-6-PHOSPHATE ISOMERASE"/>
    <property type="match status" value="1"/>
</dbReference>
<dbReference type="EMBL" id="KN823004">
    <property type="protein sequence ID" value="KIO27751.1"/>
    <property type="molecule type" value="Genomic_DNA"/>
</dbReference>
<name>A0A0C3QKA5_9AGAM</name>
<organism evidence="18 19">
    <name type="scientific">Tulasnella calospora MUT 4182</name>
    <dbReference type="NCBI Taxonomy" id="1051891"/>
    <lineage>
        <taxon>Eukaryota</taxon>
        <taxon>Fungi</taxon>
        <taxon>Dikarya</taxon>
        <taxon>Basidiomycota</taxon>
        <taxon>Agaricomycotina</taxon>
        <taxon>Agaricomycetes</taxon>
        <taxon>Cantharellales</taxon>
        <taxon>Tulasnellaceae</taxon>
        <taxon>Tulasnella</taxon>
    </lineage>
</organism>
<evidence type="ECO:0000256" key="5">
    <source>
        <dbReference type="ARBA" id="ARBA00011956"/>
    </source>
</evidence>
<proteinExistence type="inferred from homology"/>
<dbReference type="InterPro" id="IPR016305">
    <property type="entry name" value="Mannose-6-P_Isomerase"/>
</dbReference>
<dbReference type="OrthoDB" id="6605218at2759"/>
<feature type="domain" description="Phosphomannose isomerase type I C-terminal" evidence="15">
    <location>
        <begin position="345"/>
        <end position="386"/>
    </location>
</feature>
<dbReference type="EC" id="5.3.1.8" evidence="5"/>
<evidence type="ECO:0000256" key="8">
    <source>
        <dbReference type="ARBA" id="ARBA00022833"/>
    </source>
</evidence>
<keyword evidence="8 13" id="KW-0862">Zinc</keyword>
<sequence>MSVFQLSVGAQCYDWGKLGLDSKVAQFAQCSPEFTVNEAKPYAELWMGTHPSLASKVFKTGETLKAHLTLHPELLGVKVRAKFGDDLPFLFKVLAIRKALSIQAHPDKALAQKLHRERPDIYKDGNHKVRANSPQPGFTHPIPEMAVAITDFCGFCGFLPVEKIAEYLSFVPELTELVNKPIAEAFRMAVTEPQPTYETVEACLRDVFTRLMSAEDADVQRQVQNLIARYEDGQAKPAEEGVKDLAIELNKQYPGDVGIFCVFLLNVVKLHAGQAVFLKANEPHAYIYGDIMECMATSDNVVRAGLTPKLRDVPTLTSMLTYKWGPADSQIMPPVKYRTTKATTIYDPPIEEFSVLMTCLKAGENETHEPIDGPSILIITEGGGRLVWTEKDGSQQEEALDKPGIVYFAGAGVALEFAAGENGITVYRAITEVP</sequence>
<dbReference type="Pfam" id="PF01238">
    <property type="entry name" value="PMI_typeI_C"/>
    <property type="match status" value="1"/>
</dbReference>
<evidence type="ECO:0000256" key="9">
    <source>
        <dbReference type="ARBA" id="ARBA00023235"/>
    </source>
</evidence>
<feature type="active site" evidence="12">
    <location>
        <position position="303"/>
    </location>
</feature>
<evidence type="ECO:0000313" key="18">
    <source>
        <dbReference type="EMBL" id="KIO27751.1"/>
    </source>
</evidence>
<dbReference type="PRINTS" id="PR00714">
    <property type="entry name" value="MAN6PISMRASE"/>
</dbReference>
<dbReference type="InterPro" id="IPR011051">
    <property type="entry name" value="RmlC_Cupin_sf"/>
</dbReference>
<accession>A0A0C3QKA5</accession>
<feature type="domain" description="Phosphomannose isomerase type I catalytic" evidence="16">
    <location>
        <begin position="3"/>
        <end position="160"/>
    </location>
</feature>
<evidence type="ECO:0000256" key="3">
    <source>
        <dbReference type="ARBA" id="ARBA00004666"/>
    </source>
</evidence>
<dbReference type="InterPro" id="IPR018050">
    <property type="entry name" value="Pmannose_isomerase-type1_CS"/>
</dbReference>
<keyword evidence="9" id="KW-0413">Isomerase</keyword>
<dbReference type="Gene3D" id="1.10.441.10">
    <property type="entry name" value="Phosphomannose Isomerase, domain 2"/>
    <property type="match status" value="1"/>
</dbReference>
<comment type="catalytic activity">
    <reaction evidence="1">
        <text>D-mannose 6-phosphate = D-fructose 6-phosphate</text>
        <dbReference type="Rhea" id="RHEA:12356"/>
        <dbReference type="ChEBI" id="CHEBI:58735"/>
        <dbReference type="ChEBI" id="CHEBI:61527"/>
        <dbReference type="EC" id="5.3.1.8"/>
    </reaction>
</comment>
<comment type="pathway">
    <text evidence="3">Nucleotide-sugar biosynthesis; GDP-alpha-D-mannose biosynthesis; alpha-D-mannose 1-phosphate from D-fructose 6-phosphate: step 1/2.</text>
</comment>
<dbReference type="NCBIfam" id="TIGR00218">
    <property type="entry name" value="manA"/>
    <property type="match status" value="1"/>
</dbReference>
<keyword evidence="7 13" id="KW-0479">Metal-binding</keyword>
<protein>
    <recommendedName>
        <fullName evidence="6">Mannose-6-phosphate isomerase</fullName>
        <ecNumber evidence="5">5.3.1.8</ecNumber>
    </recommendedName>
    <alternativeName>
        <fullName evidence="10">Phosphohexomutase</fullName>
    </alternativeName>
    <alternativeName>
        <fullName evidence="11">Phosphomannose isomerase</fullName>
    </alternativeName>
</protein>
<dbReference type="InterPro" id="IPR046457">
    <property type="entry name" value="PMI_typeI_cat"/>
</dbReference>
<keyword evidence="19" id="KW-1185">Reference proteome</keyword>
<dbReference type="Pfam" id="PF20511">
    <property type="entry name" value="PMI_typeI_cat"/>
    <property type="match status" value="1"/>
</dbReference>
<dbReference type="Proteomes" id="UP000054248">
    <property type="component" value="Unassembled WGS sequence"/>
</dbReference>
<evidence type="ECO:0000259" key="16">
    <source>
        <dbReference type="Pfam" id="PF20511"/>
    </source>
</evidence>
<gene>
    <name evidence="18" type="ORF">M407DRAFT_23054</name>
</gene>
<comment type="cofactor">
    <cofactor evidence="13">
        <name>Zn(2+)</name>
        <dbReference type="ChEBI" id="CHEBI:29105"/>
    </cofactor>
    <text evidence="13">Binds 1 zinc ion per subunit.</text>
</comment>
<feature type="domain" description="Phosphomannose isomerase type I helical insertion" evidence="17">
    <location>
        <begin position="182"/>
        <end position="265"/>
    </location>
</feature>
<dbReference type="GO" id="GO:0005975">
    <property type="term" value="P:carbohydrate metabolic process"/>
    <property type="evidence" value="ECO:0007669"/>
    <property type="project" value="InterPro"/>
</dbReference>
<reference evidence="19" key="2">
    <citation type="submission" date="2015-01" db="EMBL/GenBank/DDBJ databases">
        <title>Evolutionary Origins and Diversification of the Mycorrhizal Mutualists.</title>
        <authorList>
            <consortium name="DOE Joint Genome Institute"/>
            <consortium name="Mycorrhizal Genomics Consortium"/>
            <person name="Kohler A."/>
            <person name="Kuo A."/>
            <person name="Nagy L.G."/>
            <person name="Floudas D."/>
            <person name="Copeland A."/>
            <person name="Barry K.W."/>
            <person name="Cichocki N."/>
            <person name="Veneault-Fourrey C."/>
            <person name="LaButti K."/>
            <person name="Lindquist E.A."/>
            <person name="Lipzen A."/>
            <person name="Lundell T."/>
            <person name="Morin E."/>
            <person name="Murat C."/>
            <person name="Riley R."/>
            <person name="Ohm R."/>
            <person name="Sun H."/>
            <person name="Tunlid A."/>
            <person name="Henrissat B."/>
            <person name="Grigoriev I.V."/>
            <person name="Hibbett D.S."/>
            <person name="Martin F."/>
        </authorList>
    </citation>
    <scope>NUCLEOTIDE SEQUENCE [LARGE SCALE GENOMIC DNA]</scope>
    <source>
        <strain evidence="19">MUT 4182</strain>
    </source>
</reference>
<feature type="binding site" evidence="13">
    <location>
        <position position="144"/>
    </location>
    <ligand>
        <name>Zn(2+)</name>
        <dbReference type="ChEBI" id="CHEBI:29105"/>
    </ligand>
</feature>
<evidence type="ECO:0000313" key="19">
    <source>
        <dbReference type="Proteomes" id="UP000054248"/>
    </source>
</evidence>
<dbReference type="UniPathway" id="UPA00126">
    <property type="reaction ID" value="UER00423"/>
</dbReference>
<dbReference type="InterPro" id="IPR001250">
    <property type="entry name" value="Man6P_Isoase-1"/>
</dbReference>
<dbReference type="InterPro" id="IPR046456">
    <property type="entry name" value="PMI_typeI_C"/>
</dbReference>
<dbReference type="PIRSF" id="PIRSF001480">
    <property type="entry name" value="Mannose-6-phosphate_isomerase"/>
    <property type="match status" value="1"/>
</dbReference>
<dbReference type="InterPro" id="IPR046458">
    <property type="entry name" value="PMI_typeI_hel"/>
</dbReference>
<dbReference type="Pfam" id="PF20512">
    <property type="entry name" value="PMI_typeI_hel"/>
    <property type="match status" value="1"/>
</dbReference>
<comment type="function">
    <text evidence="2">Involved in the synthesis of the GDP-mannose and dolichol-phosphate-mannose required for a number of critical mannosyl transfer reactions.</text>
</comment>
<dbReference type="GO" id="GO:0009298">
    <property type="term" value="P:GDP-mannose biosynthetic process"/>
    <property type="evidence" value="ECO:0007669"/>
    <property type="project" value="UniProtKB-UniPathway"/>
</dbReference>
<evidence type="ECO:0000259" key="17">
    <source>
        <dbReference type="Pfam" id="PF20512"/>
    </source>
</evidence>
<dbReference type="HOGENOM" id="CLU_026967_0_0_1"/>
<evidence type="ECO:0000256" key="6">
    <source>
        <dbReference type="ARBA" id="ARBA00018236"/>
    </source>
</evidence>
<dbReference type="SUPFAM" id="SSF51182">
    <property type="entry name" value="RmlC-like cupins"/>
    <property type="match status" value="1"/>
</dbReference>
<dbReference type="GO" id="GO:0004476">
    <property type="term" value="F:mannose-6-phosphate isomerase activity"/>
    <property type="evidence" value="ECO:0007669"/>
    <property type="project" value="UniProtKB-EC"/>
</dbReference>
<evidence type="ECO:0000256" key="10">
    <source>
        <dbReference type="ARBA" id="ARBA00029741"/>
    </source>
</evidence>
<dbReference type="Gene3D" id="2.60.120.10">
    <property type="entry name" value="Jelly Rolls"/>
    <property type="match status" value="2"/>
</dbReference>
<evidence type="ECO:0000256" key="11">
    <source>
        <dbReference type="ARBA" id="ARBA00030762"/>
    </source>
</evidence>
<feature type="binding site" evidence="13">
    <location>
        <position position="284"/>
    </location>
    <ligand>
        <name>Zn(2+)</name>
        <dbReference type="ChEBI" id="CHEBI:29105"/>
    </ligand>
</feature>
<comment type="similarity">
    <text evidence="4 14">Belongs to the mannose-6-phosphate isomerase type 1 family.</text>
</comment>
<feature type="binding site" evidence="13">
    <location>
        <position position="103"/>
    </location>
    <ligand>
        <name>Zn(2+)</name>
        <dbReference type="ChEBI" id="CHEBI:29105"/>
    </ligand>
</feature>
<dbReference type="CDD" id="cd07011">
    <property type="entry name" value="cupin_PMI_type_I_N"/>
    <property type="match status" value="1"/>
</dbReference>
<dbReference type="STRING" id="1051891.A0A0C3QKA5"/>
<evidence type="ECO:0000256" key="13">
    <source>
        <dbReference type="PIRSR" id="PIRSR001480-2"/>
    </source>
</evidence>
<dbReference type="FunFam" id="1.10.441.10:FF:000001">
    <property type="entry name" value="Mannose-6-phosphate isomerase"/>
    <property type="match status" value="1"/>
</dbReference>
<evidence type="ECO:0000256" key="7">
    <source>
        <dbReference type="ARBA" id="ARBA00022723"/>
    </source>
</evidence>
<dbReference type="GO" id="GO:0005829">
    <property type="term" value="C:cytosol"/>
    <property type="evidence" value="ECO:0007669"/>
    <property type="project" value="TreeGrafter"/>
</dbReference>
<dbReference type="AlphaFoldDB" id="A0A0C3QKA5"/>
<evidence type="ECO:0000256" key="14">
    <source>
        <dbReference type="RuleBase" id="RU004189"/>
    </source>
</evidence>
<dbReference type="PROSITE" id="PS00966">
    <property type="entry name" value="PMI_I_2"/>
    <property type="match status" value="1"/>
</dbReference>